<keyword evidence="9 10" id="KW-0624">Polysaccharide degradation</keyword>
<dbReference type="GO" id="GO:0045493">
    <property type="term" value="P:xylan catabolic process"/>
    <property type="evidence" value="ECO:0007669"/>
    <property type="project" value="UniProtKB-KW"/>
</dbReference>
<evidence type="ECO:0000256" key="6">
    <source>
        <dbReference type="ARBA" id="ARBA00022651"/>
    </source>
</evidence>
<dbReference type="Pfam" id="PF00331">
    <property type="entry name" value="Glyco_hydro_10"/>
    <property type="match status" value="1"/>
</dbReference>
<evidence type="ECO:0000256" key="11">
    <source>
        <dbReference type="SAM" id="SignalP"/>
    </source>
</evidence>
<evidence type="ECO:0000256" key="1">
    <source>
        <dbReference type="ARBA" id="ARBA00000681"/>
    </source>
</evidence>
<evidence type="ECO:0000256" key="3">
    <source>
        <dbReference type="ARBA" id="ARBA00004851"/>
    </source>
</evidence>
<dbReference type="EC" id="3.2.1.8" evidence="10"/>
<dbReference type="PANTHER" id="PTHR31490:SF35">
    <property type="entry name" value="ENDO-1,4-BETA-XYLANASE"/>
    <property type="match status" value="1"/>
</dbReference>
<feature type="signal peptide" evidence="11">
    <location>
        <begin position="1"/>
        <end position="20"/>
    </location>
</feature>
<dbReference type="GO" id="GO:0031176">
    <property type="term" value="F:endo-1,4-beta-xylanase activity"/>
    <property type="evidence" value="ECO:0007669"/>
    <property type="project" value="UniProtKB-EC"/>
</dbReference>
<evidence type="ECO:0000259" key="12">
    <source>
        <dbReference type="PROSITE" id="PS51760"/>
    </source>
</evidence>
<dbReference type="SMART" id="SM00633">
    <property type="entry name" value="Glyco_10"/>
    <property type="match status" value="1"/>
</dbReference>
<comment type="catalytic activity">
    <reaction evidence="1 10">
        <text>Endohydrolysis of (1-&gt;4)-beta-D-xylosidic linkages in xylans.</text>
        <dbReference type="EC" id="3.2.1.8"/>
    </reaction>
</comment>
<keyword evidence="8 10" id="KW-0119">Carbohydrate metabolism</keyword>
<evidence type="ECO:0000256" key="7">
    <source>
        <dbReference type="ARBA" id="ARBA00022801"/>
    </source>
</evidence>
<evidence type="ECO:0000256" key="9">
    <source>
        <dbReference type="ARBA" id="ARBA00023326"/>
    </source>
</evidence>
<evidence type="ECO:0000256" key="5">
    <source>
        <dbReference type="ARBA" id="ARBA00022525"/>
    </source>
</evidence>
<dbReference type="GO" id="GO:0005576">
    <property type="term" value="C:extracellular region"/>
    <property type="evidence" value="ECO:0007669"/>
    <property type="project" value="UniProtKB-SubCell"/>
</dbReference>
<feature type="domain" description="GH10" evidence="12">
    <location>
        <begin position="26"/>
        <end position="343"/>
    </location>
</feature>
<evidence type="ECO:0000256" key="8">
    <source>
        <dbReference type="ARBA" id="ARBA00023277"/>
    </source>
</evidence>
<evidence type="ECO:0000313" key="13">
    <source>
        <dbReference type="EMBL" id="AHA59264.1"/>
    </source>
</evidence>
<feature type="chain" id="PRO_5004738937" description="Beta-xylanase" evidence="11">
    <location>
        <begin position="21"/>
        <end position="350"/>
    </location>
</feature>
<evidence type="ECO:0000256" key="2">
    <source>
        <dbReference type="ARBA" id="ARBA00004613"/>
    </source>
</evidence>
<protein>
    <recommendedName>
        <fullName evidence="10">Beta-xylanase</fullName>
        <ecNumber evidence="10">3.2.1.8</ecNumber>
    </recommendedName>
</protein>
<keyword evidence="5" id="KW-0964">Secreted</keyword>
<keyword evidence="10 13" id="KW-0326">Glycosidase</keyword>
<sequence length="350" mass="39020">MAKLPIAFAALLALVPVATSTPFPPFNTNSGLNKVAKSKGKLYFGTATDNIYLGDKPYVKILSNNNEFGQITPSNTMKWETIEPVRGTFNFTGGDEIVALAKRNRQLVRGHTCVWHSQLAPWVEAGKFDNSTLQSIIKDHTTKLVRHHKGDIYAWDVVNEAFNEDGTLRETVFLNTIGPSYIELAFRAARAADPRAKLYINDYNIDGLGDKSTGVYNLVKDFKRRGVPIDGVGLQAHLILGQIPTTIKENIQKFASLGVEVALTELDIRMELPVTPEKLKQQRKDYEAVISACSAVPACVGVTIWDLTDKYSWVPGWFEGEGAALPWDENLEKKPAYYGIVDGLNKWRWF</sequence>
<gene>
    <name evidence="13" type="primary">xynII</name>
</gene>
<comment type="similarity">
    <text evidence="4 10">Belongs to the glycosyl hydrolase 10 (cellulase F) family.</text>
</comment>
<evidence type="ECO:0000256" key="10">
    <source>
        <dbReference type="RuleBase" id="RU361174"/>
    </source>
</evidence>
<dbReference type="SUPFAM" id="SSF51445">
    <property type="entry name" value="(Trans)glycosidases"/>
    <property type="match status" value="1"/>
</dbReference>
<dbReference type="SMR" id="V5LY57"/>
<dbReference type="InterPro" id="IPR001000">
    <property type="entry name" value="GH10_dom"/>
</dbReference>
<dbReference type="EMBL" id="KC492049">
    <property type="protein sequence ID" value="AHA59264.1"/>
    <property type="molecule type" value="mRNA"/>
</dbReference>
<accession>V5LY57</accession>
<proteinExistence type="evidence at transcript level"/>
<evidence type="ECO:0000256" key="4">
    <source>
        <dbReference type="ARBA" id="ARBA00007495"/>
    </source>
</evidence>
<dbReference type="PROSITE" id="PS51760">
    <property type="entry name" value="GH10_2"/>
    <property type="match status" value="1"/>
</dbReference>
<reference evidence="13" key="1">
    <citation type="journal article" date="2013" name="J. Ind. Microbiol. Biotechnol.">
        <title>A novel neutral xylanase with high SDS resistance from Volvariella volvacea: characterization and its synergistic hydrolysis of wheat bran with acetyl xylan esterase.</title>
        <authorList>
            <person name="Zheng F."/>
            <person name="Huang J."/>
            <person name="Yin Y."/>
            <person name="Ding S."/>
        </authorList>
    </citation>
    <scope>NUCLEOTIDE SEQUENCE</scope>
    <source>
        <strain evidence="13">Vv14</strain>
    </source>
</reference>
<dbReference type="Gene3D" id="3.20.20.80">
    <property type="entry name" value="Glycosidases"/>
    <property type="match status" value="1"/>
</dbReference>
<comment type="pathway">
    <text evidence="3">Glycan degradation; xylan degradation.</text>
</comment>
<dbReference type="AlphaFoldDB" id="V5LY57"/>
<dbReference type="InterPro" id="IPR017853">
    <property type="entry name" value="GH"/>
</dbReference>
<dbReference type="PRINTS" id="PR00134">
    <property type="entry name" value="GLHYDRLASE10"/>
</dbReference>
<organism evidence="13">
    <name type="scientific">Volvariella volvacea</name>
    <dbReference type="NCBI Taxonomy" id="36659"/>
    <lineage>
        <taxon>Eukaryota</taxon>
        <taxon>Fungi</taxon>
        <taxon>Dikarya</taxon>
        <taxon>Basidiomycota</taxon>
        <taxon>Agaricomycotina</taxon>
        <taxon>Agaricomycetes</taxon>
        <taxon>Agaricomycetidae</taxon>
        <taxon>Agaricales</taxon>
        <taxon>Pluteineae</taxon>
        <taxon>Pluteaceae</taxon>
        <taxon>Volvariella</taxon>
    </lineage>
</organism>
<comment type="subcellular location">
    <subcellularLocation>
        <location evidence="2">Secreted</location>
    </subcellularLocation>
</comment>
<dbReference type="PANTHER" id="PTHR31490">
    <property type="entry name" value="GLYCOSYL HYDROLASE"/>
    <property type="match status" value="1"/>
</dbReference>
<keyword evidence="11" id="KW-0732">Signal</keyword>
<dbReference type="InterPro" id="IPR044846">
    <property type="entry name" value="GH10"/>
</dbReference>
<keyword evidence="6 13" id="KW-0858">Xylan degradation</keyword>
<name>V5LY57_9AGAR</name>
<keyword evidence="7 10" id="KW-0378">Hydrolase</keyword>